<feature type="signal peptide" evidence="1">
    <location>
        <begin position="1"/>
        <end position="17"/>
    </location>
</feature>
<accession>A0A0J7NE98</accession>
<name>A0A0J7NE98_LASNI</name>
<feature type="chain" id="PRO_5005291315" evidence="1">
    <location>
        <begin position="18"/>
        <end position="152"/>
    </location>
</feature>
<dbReference type="EMBL" id="LBMM01006174">
    <property type="protein sequence ID" value="KMQ90855.1"/>
    <property type="molecule type" value="Genomic_DNA"/>
</dbReference>
<proteinExistence type="predicted"/>
<dbReference type="OrthoDB" id="8117569at2759"/>
<comment type="caution">
    <text evidence="2">The sequence shown here is derived from an EMBL/GenBank/DDBJ whole genome shotgun (WGS) entry which is preliminary data.</text>
</comment>
<gene>
    <name evidence="2" type="ORF">RF55_9338</name>
</gene>
<protein>
    <submittedName>
        <fullName evidence="2">Pupal cuticle</fullName>
    </submittedName>
</protein>
<dbReference type="PaxDb" id="67767-A0A0J7NE98"/>
<sequence length="152" mass="15996">MKSFIIILSCLSLSALALPAPYQGAYGVQAGHYHGPLAPLAHDGRVIDTPEVAHARKAHLAAFAAEAARTAHHHGGYPADGSYVDNHGVGYHGGYHGAGYHGPPAPLAHDGRVVDTPEVAHAKAAHLAAHAAELSKIAHLSYRNYPYTHVAW</sequence>
<evidence type="ECO:0000256" key="1">
    <source>
        <dbReference type="SAM" id="SignalP"/>
    </source>
</evidence>
<evidence type="ECO:0000313" key="2">
    <source>
        <dbReference type="EMBL" id="KMQ90855.1"/>
    </source>
</evidence>
<evidence type="ECO:0000313" key="3">
    <source>
        <dbReference type="Proteomes" id="UP000036403"/>
    </source>
</evidence>
<dbReference type="AlphaFoldDB" id="A0A0J7NE98"/>
<keyword evidence="3" id="KW-1185">Reference proteome</keyword>
<keyword evidence="1" id="KW-0732">Signal</keyword>
<organism evidence="2 3">
    <name type="scientific">Lasius niger</name>
    <name type="common">Black garden ant</name>
    <dbReference type="NCBI Taxonomy" id="67767"/>
    <lineage>
        <taxon>Eukaryota</taxon>
        <taxon>Metazoa</taxon>
        <taxon>Ecdysozoa</taxon>
        <taxon>Arthropoda</taxon>
        <taxon>Hexapoda</taxon>
        <taxon>Insecta</taxon>
        <taxon>Pterygota</taxon>
        <taxon>Neoptera</taxon>
        <taxon>Endopterygota</taxon>
        <taxon>Hymenoptera</taxon>
        <taxon>Apocrita</taxon>
        <taxon>Aculeata</taxon>
        <taxon>Formicoidea</taxon>
        <taxon>Formicidae</taxon>
        <taxon>Formicinae</taxon>
        <taxon>Lasius</taxon>
        <taxon>Lasius</taxon>
    </lineage>
</organism>
<reference evidence="2 3" key="1">
    <citation type="submission" date="2015-04" db="EMBL/GenBank/DDBJ databases">
        <title>Lasius niger genome sequencing.</title>
        <authorList>
            <person name="Konorov E.A."/>
            <person name="Nikitin M.A."/>
            <person name="Kirill M.V."/>
            <person name="Chang P."/>
        </authorList>
    </citation>
    <scope>NUCLEOTIDE SEQUENCE [LARGE SCALE GENOMIC DNA]</scope>
    <source>
        <tissue evidence="2">Whole</tissue>
    </source>
</reference>
<dbReference type="STRING" id="67767.A0A0J7NE98"/>
<dbReference type="Proteomes" id="UP000036403">
    <property type="component" value="Unassembled WGS sequence"/>
</dbReference>